<dbReference type="Bgee" id="FBgn0072326">
    <property type="expression patterns" value="Expressed in male reproductive system"/>
</dbReference>
<feature type="chain" id="PRO_5026314353" evidence="1">
    <location>
        <begin position="20"/>
        <end position="104"/>
    </location>
</feature>
<name>A0A6I8UUW9_DROPS</name>
<reference evidence="2" key="1">
    <citation type="submission" date="2024-06" db="UniProtKB">
        <authorList>
            <consortium name="RefSeq"/>
        </authorList>
    </citation>
    <scope>NUCLEOTIDE SEQUENCE [LARGE SCALE GENOMIC DNA]</scope>
    <source>
        <strain evidence="2">MV2-25</strain>
    </source>
</reference>
<dbReference type="GeneID" id="4804639"/>
<evidence type="ECO:0000313" key="2">
    <source>
        <dbReference type="Proteomes" id="UP000001819"/>
    </source>
</evidence>
<keyword evidence="1" id="KW-0732">Signal</keyword>
<sequence>MKFVGFLLLSSLTIVMVVAFPGVHSAYPDLPDAGDHANAISRSAAPATTADQVDSLVREPRHLLKYLLPKPVVVQPIVYQPVAVPRHGYPSYGYSNPYYGIRQY</sequence>
<dbReference type="OMA" id="PYYGIRQ"/>
<organism evidence="2 3">
    <name type="scientific">Drosophila pseudoobscura pseudoobscura</name>
    <name type="common">Fruit fly</name>
    <dbReference type="NCBI Taxonomy" id="46245"/>
    <lineage>
        <taxon>Eukaryota</taxon>
        <taxon>Metazoa</taxon>
        <taxon>Ecdysozoa</taxon>
        <taxon>Arthropoda</taxon>
        <taxon>Hexapoda</taxon>
        <taxon>Insecta</taxon>
        <taxon>Pterygota</taxon>
        <taxon>Neoptera</taxon>
        <taxon>Endopterygota</taxon>
        <taxon>Diptera</taxon>
        <taxon>Brachycera</taxon>
        <taxon>Muscomorpha</taxon>
        <taxon>Ephydroidea</taxon>
        <taxon>Drosophilidae</taxon>
        <taxon>Drosophila</taxon>
        <taxon>Sophophora</taxon>
    </lineage>
</organism>
<gene>
    <name evidence="3" type="primary">LOC4804639</name>
</gene>
<protein>
    <submittedName>
        <fullName evidence="3">Uncharacterized protein</fullName>
    </submittedName>
</protein>
<reference evidence="3" key="2">
    <citation type="submission" date="2025-08" db="UniProtKB">
        <authorList>
            <consortium name="RefSeq"/>
        </authorList>
    </citation>
    <scope>IDENTIFICATION</scope>
    <source>
        <strain evidence="3">MV-25-SWS-2005</strain>
        <tissue evidence="3">Whole body</tissue>
    </source>
</reference>
<dbReference type="InParanoid" id="A0A6I8UUW9"/>
<dbReference type="Proteomes" id="UP000001819">
    <property type="component" value="Chromosome 3"/>
</dbReference>
<proteinExistence type="predicted"/>
<evidence type="ECO:0000256" key="1">
    <source>
        <dbReference type="SAM" id="SignalP"/>
    </source>
</evidence>
<dbReference type="KEGG" id="dpo:4804639"/>
<accession>A0A6I8UUW9</accession>
<dbReference type="FunCoup" id="A0A6I8UUW9">
    <property type="interactions" value="1"/>
</dbReference>
<feature type="signal peptide" evidence="1">
    <location>
        <begin position="1"/>
        <end position="19"/>
    </location>
</feature>
<keyword evidence="2" id="KW-1185">Reference proteome</keyword>
<evidence type="ECO:0000313" key="3">
    <source>
        <dbReference type="RefSeq" id="XP_001361169.2"/>
    </source>
</evidence>
<dbReference type="RefSeq" id="XP_001361169.2">
    <property type="nucleotide sequence ID" value="XM_001361132.4"/>
</dbReference>
<dbReference type="AlphaFoldDB" id="A0A6I8UUW9"/>